<dbReference type="PIRSF" id="PIRSF006305">
    <property type="entry name" value="Maf"/>
    <property type="match status" value="1"/>
</dbReference>
<dbReference type="EMBL" id="JANDZV010000001">
    <property type="protein sequence ID" value="MCZ7406753.1"/>
    <property type="molecule type" value="Genomic_DNA"/>
</dbReference>
<keyword evidence="2 3" id="KW-0378">Hydrolase</keyword>
<gene>
    <name evidence="5" type="primary">maf</name>
    <name evidence="5" type="ORF">HXM94_04620</name>
    <name evidence="7" type="ORF">NM222_04400</name>
    <name evidence="6" type="ORF">NND69_00005</name>
    <name evidence="4" type="ORF">NW74_03635</name>
</gene>
<dbReference type="EMBL" id="CP009761">
    <property type="protein sequence ID" value="AIZ36495.1"/>
    <property type="molecule type" value="Genomic_DNA"/>
</dbReference>
<protein>
    <recommendedName>
        <fullName evidence="3">dTTP/UTP pyrophosphatase</fullName>
        <shortName evidence="3">dTTPase/UTPase</shortName>
        <ecNumber evidence="3">3.6.1.9</ecNumber>
    </recommendedName>
    <alternativeName>
        <fullName evidence="3">Nucleoside triphosphate pyrophosphatase</fullName>
    </alternativeName>
    <alternativeName>
        <fullName evidence="3">Nucleotide pyrophosphatase</fullName>
        <shortName evidence="3">Nucleotide PPase</shortName>
    </alternativeName>
</protein>
<comment type="subcellular location">
    <subcellularLocation>
        <location evidence="3">Cytoplasm</location>
    </subcellularLocation>
</comment>
<comment type="function">
    <text evidence="3">Nucleoside triphosphate pyrophosphatase that hydrolyzes dTTP and UTP. May have a dual role in cell division arrest and in preventing the incorporation of modified nucleotides into cellular nucleic acids.</text>
</comment>
<feature type="site" description="Important for substrate specificity" evidence="3">
    <location>
        <position position="83"/>
    </location>
</feature>
<evidence type="ECO:0000256" key="1">
    <source>
        <dbReference type="ARBA" id="ARBA00001968"/>
    </source>
</evidence>
<dbReference type="Proteomes" id="UP000031386">
    <property type="component" value="Chromosome"/>
</dbReference>
<accession>A0A0B4S178</accession>
<dbReference type="Proteomes" id="UP001141458">
    <property type="component" value="Unassembled WGS sequence"/>
</dbReference>
<keyword evidence="3" id="KW-0546">Nucleotide metabolism</keyword>
<dbReference type="Proteomes" id="UP001210690">
    <property type="component" value="Chromosome"/>
</dbReference>
<reference evidence="4 8" key="1">
    <citation type="submission" date="2014-10" db="EMBL/GenBank/DDBJ databases">
        <title>Complete genome sequence of Parvimonas micra KCOM 1535 (= ChDC B708).</title>
        <authorList>
            <person name="Kook J.-K."/>
            <person name="Park S.-N."/>
            <person name="Lim Y.K."/>
            <person name="Roh H."/>
        </authorList>
    </citation>
    <scope>NUCLEOTIDE SEQUENCE [LARGE SCALE GENOMIC DNA]</scope>
    <source>
        <strain evidence="4">KCOM 1535</strain>
        <strain evidence="8">KCOM 1535 / ChDC B708</strain>
    </source>
</reference>
<evidence type="ECO:0000313" key="6">
    <source>
        <dbReference type="EMBL" id="MCZ7406753.1"/>
    </source>
</evidence>
<dbReference type="Proteomes" id="UP000758611">
    <property type="component" value="Unassembled WGS sequence"/>
</dbReference>
<keyword evidence="3" id="KW-0963">Cytoplasm</keyword>
<comment type="catalytic activity">
    <reaction evidence="3">
        <text>UTP + H2O = UMP + diphosphate + H(+)</text>
        <dbReference type="Rhea" id="RHEA:29395"/>
        <dbReference type="ChEBI" id="CHEBI:15377"/>
        <dbReference type="ChEBI" id="CHEBI:15378"/>
        <dbReference type="ChEBI" id="CHEBI:33019"/>
        <dbReference type="ChEBI" id="CHEBI:46398"/>
        <dbReference type="ChEBI" id="CHEBI:57865"/>
        <dbReference type="EC" id="3.6.1.9"/>
    </reaction>
</comment>
<dbReference type="STRING" id="33033.NW74_03635"/>
<feature type="site" description="Important for substrate specificity" evidence="3">
    <location>
        <position position="14"/>
    </location>
</feature>
<dbReference type="GO" id="GO:0009117">
    <property type="term" value="P:nucleotide metabolic process"/>
    <property type="evidence" value="ECO:0007669"/>
    <property type="project" value="UniProtKB-KW"/>
</dbReference>
<feature type="site" description="Important for substrate specificity" evidence="3">
    <location>
        <position position="168"/>
    </location>
</feature>
<dbReference type="EC" id="3.6.1.9" evidence="3"/>
<dbReference type="HAMAP" id="MF_00528">
    <property type="entry name" value="Maf"/>
    <property type="match status" value="1"/>
</dbReference>
<dbReference type="Pfam" id="PF02545">
    <property type="entry name" value="Maf"/>
    <property type="match status" value="1"/>
</dbReference>
<dbReference type="RefSeq" id="WP_041953867.1">
    <property type="nucleotide sequence ID" value="NZ_CAJPUJ010000003.1"/>
</dbReference>
<dbReference type="OrthoDB" id="9807767at2"/>
<comment type="caution">
    <text evidence="3">Lacks conserved residue(s) required for the propagation of feature annotation.</text>
</comment>
<keyword evidence="8" id="KW-1185">Reference proteome</keyword>
<dbReference type="KEGG" id="pmic:NW74_03635"/>
<reference evidence="6" key="3">
    <citation type="submission" date="2022-07" db="EMBL/GenBank/DDBJ databases">
        <title>Parvimonas micra travels from the subgingival sulcus of the human oral cavity to the colorectal adenocarcinoma.</title>
        <authorList>
            <person name="Conde-Perez K."/>
            <person name="Buetas E."/>
            <person name="Aja-Macaya P."/>
            <person name="Martin-De Arribas E."/>
            <person name="Iglesias-Corras I."/>
            <person name="Trigo-Tasende N."/>
            <person name="Nasser-Ali M."/>
            <person name="Estevez L.S."/>
            <person name="Rumbo-Feal S."/>
            <person name="Otero-Alen B."/>
            <person name="Noguera J.F."/>
            <person name="Concha A."/>
            <person name="Pardinas-Lopez S."/>
            <person name="Carda-Dieguez M."/>
            <person name="Gomez-Randulfe I."/>
            <person name="Martinez-Lago N."/>
            <person name="Ladra S."/>
            <person name="Aparicio L.A."/>
            <person name="Bou G."/>
            <person name="Mira A."/>
            <person name="Vallejo J.A."/>
            <person name="Poza M."/>
        </authorList>
    </citation>
    <scope>NUCLEOTIDE SEQUENCE</scope>
    <source>
        <strain evidence="7">PM102KC-G-1</strain>
        <strain evidence="6">PM79KC-AC-4</strain>
    </source>
</reference>
<feature type="active site" description="Proton acceptor" evidence="3">
    <location>
        <position position="82"/>
    </location>
</feature>
<dbReference type="GO" id="GO:0005737">
    <property type="term" value="C:cytoplasm"/>
    <property type="evidence" value="ECO:0007669"/>
    <property type="project" value="UniProtKB-SubCell"/>
</dbReference>
<dbReference type="InterPro" id="IPR029001">
    <property type="entry name" value="ITPase-like_fam"/>
</dbReference>
<dbReference type="CDD" id="cd00555">
    <property type="entry name" value="Maf"/>
    <property type="match status" value="1"/>
</dbReference>
<evidence type="ECO:0000313" key="7">
    <source>
        <dbReference type="EMBL" id="WBB30223.1"/>
    </source>
</evidence>
<dbReference type="EMBL" id="CP101412">
    <property type="protein sequence ID" value="WBB30223.1"/>
    <property type="molecule type" value="Genomic_DNA"/>
</dbReference>
<comment type="catalytic activity">
    <reaction evidence="3">
        <text>dTTP + H2O = dTMP + diphosphate + H(+)</text>
        <dbReference type="Rhea" id="RHEA:28534"/>
        <dbReference type="ChEBI" id="CHEBI:15377"/>
        <dbReference type="ChEBI" id="CHEBI:15378"/>
        <dbReference type="ChEBI" id="CHEBI:33019"/>
        <dbReference type="ChEBI" id="CHEBI:37568"/>
        <dbReference type="ChEBI" id="CHEBI:63528"/>
        <dbReference type="EC" id="3.6.1.9"/>
    </reaction>
</comment>
<dbReference type="SUPFAM" id="SSF52972">
    <property type="entry name" value="ITPase-like"/>
    <property type="match status" value="1"/>
</dbReference>
<reference evidence="5" key="2">
    <citation type="submission" date="2020-04" db="EMBL/GenBank/DDBJ databases">
        <title>Deep metagenomics examines the oral microbiome during advanced dental caries in children, revealing novel taxa and co-occurrences with host molecules.</title>
        <authorList>
            <person name="Baker J.L."/>
            <person name="Morton J.T."/>
            <person name="Dinis M."/>
            <person name="Alvarez R."/>
            <person name="Tran N.C."/>
            <person name="Knight R."/>
            <person name="Edlund A."/>
        </authorList>
    </citation>
    <scope>NUCLEOTIDE SEQUENCE</scope>
    <source>
        <strain evidence="5">JCVI_23_bin.11</strain>
    </source>
</reference>
<organism evidence="4 8">
    <name type="scientific">Parvimonas micra</name>
    <dbReference type="NCBI Taxonomy" id="33033"/>
    <lineage>
        <taxon>Bacteria</taxon>
        <taxon>Bacillati</taxon>
        <taxon>Bacillota</taxon>
        <taxon>Tissierellia</taxon>
        <taxon>Tissierellales</taxon>
        <taxon>Peptoniphilaceae</taxon>
        <taxon>Parvimonas</taxon>
    </lineage>
</organism>
<dbReference type="PANTHER" id="PTHR43213:SF5">
    <property type="entry name" value="BIFUNCTIONAL DTTP_UTP PYROPHOSPHATASE_METHYLTRANSFERASE PROTEIN-RELATED"/>
    <property type="match status" value="1"/>
</dbReference>
<dbReference type="AlphaFoldDB" id="A0A0B4S178"/>
<evidence type="ECO:0000313" key="5">
    <source>
        <dbReference type="EMBL" id="MBF1307044.1"/>
    </source>
</evidence>
<dbReference type="Gene3D" id="3.90.950.10">
    <property type="match status" value="1"/>
</dbReference>
<comment type="similarity">
    <text evidence="3">Belongs to the Maf family. YhdE subfamily.</text>
</comment>
<evidence type="ECO:0000256" key="2">
    <source>
        <dbReference type="ARBA" id="ARBA00022801"/>
    </source>
</evidence>
<evidence type="ECO:0000313" key="4">
    <source>
        <dbReference type="EMBL" id="AIZ36495.1"/>
    </source>
</evidence>
<name>A0A0B4S178_9FIRM</name>
<dbReference type="NCBIfam" id="TIGR00172">
    <property type="entry name" value="maf"/>
    <property type="match status" value="1"/>
</dbReference>
<evidence type="ECO:0000313" key="8">
    <source>
        <dbReference type="Proteomes" id="UP000031386"/>
    </source>
</evidence>
<dbReference type="PANTHER" id="PTHR43213">
    <property type="entry name" value="BIFUNCTIONAL DTTP/UTP PYROPHOSPHATASE/METHYLTRANSFERASE PROTEIN-RELATED"/>
    <property type="match status" value="1"/>
</dbReference>
<dbReference type="EMBL" id="JABZRE010000013">
    <property type="protein sequence ID" value="MBF1307044.1"/>
    <property type="molecule type" value="Genomic_DNA"/>
</dbReference>
<comment type="cofactor">
    <cofactor evidence="1 3">
        <name>a divalent metal cation</name>
        <dbReference type="ChEBI" id="CHEBI:60240"/>
    </cofactor>
</comment>
<evidence type="ECO:0000256" key="3">
    <source>
        <dbReference type="HAMAP-Rule" id="MF_00528"/>
    </source>
</evidence>
<dbReference type="GO" id="GO:0047429">
    <property type="term" value="F:nucleoside triphosphate diphosphatase activity"/>
    <property type="evidence" value="ECO:0007669"/>
    <property type="project" value="UniProtKB-EC"/>
</dbReference>
<sequence>MNNFNIILASNSQRRKELLKFIFNEFKVIPANIDERTLERKFLSKTTKDDKSKYSELCDILSLEKCKKVAKDYKSSLIVSADTIVYDDKYLFGKPNNYEEAKHMLEYLSGKEHIVQTSITIYFKDTFSTFSEKSYVTFYDLDIVQKNTIESYIKNENPYDKAGGYGIQDGASLLIKRINGDYFNIVGLPISKLNRKLLEIL</sequence>
<proteinExistence type="inferred from homology"/>
<dbReference type="InterPro" id="IPR003697">
    <property type="entry name" value="Maf-like"/>
</dbReference>